<protein>
    <submittedName>
        <fullName evidence="1">Uncharacterized protein</fullName>
    </submittedName>
</protein>
<sequence length="157" mass="16790">MTLAQTRLGELATWLSLSSRSRKAPVWGTILTGRYASIVPYDFSLPPRTDFDAEALPLFVSSAQAEGVSTGPIEMVAPASQVHMPNRLIHITKKAGVELPPLAVVGLDDADEPIADAVQRLGADAVDLDAYPLLCAPLWALSEAERAELAHKLPVLP</sequence>
<name>A0ABT0A9N1_9SPHN</name>
<evidence type="ECO:0000313" key="2">
    <source>
        <dbReference type="Proteomes" id="UP001162802"/>
    </source>
</evidence>
<proteinExistence type="predicted"/>
<dbReference type="Proteomes" id="UP001162802">
    <property type="component" value="Unassembled WGS sequence"/>
</dbReference>
<reference evidence="1" key="1">
    <citation type="submission" date="2022-03" db="EMBL/GenBank/DDBJ databases">
        <title>Identification of a novel bacterium isolated from mangrove sediments.</title>
        <authorList>
            <person name="Pan X."/>
        </authorList>
    </citation>
    <scope>NUCLEOTIDE SEQUENCE</scope>
    <source>
        <strain evidence="1">B2637</strain>
    </source>
</reference>
<comment type="caution">
    <text evidence="1">The sequence shown here is derived from an EMBL/GenBank/DDBJ whole genome shotgun (WGS) entry which is preliminary data.</text>
</comment>
<dbReference type="RefSeq" id="WP_243797404.1">
    <property type="nucleotide sequence ID" value="NZ_JALHAT010000003.1"/>
</dbReference>
<keyword evidence="2" id="KW-1185">Reference proteome</keyword>
<evidence type="ECO:0000313" key="1">
    <source>
        <dbReference type="EMBL" id="MCJ1959898.1"/>
    </source>
</evidence>
<gene>
    <name evidence="1" type="ORF">MTR65_04305</name>
</gene>
<organism evidence="1 2">
    <name type="scientific">Novosphingobium mangrovi</name>
    <name type="common">ex Hu et al. 2023</name>
    <dbReference type="NCBI Taxonomy" id="2930094"/>
    <lineage>
        <taxon>Bacteria</taxon>
        <taxon>Pseudomonadati</taxon>
        <taxon>Pseudomonadota</taxon>
        <taxon>Alphaproteobacteria</taxon>
        <taxon>Sphingomonadales</taxon>
        <taxon>Sphingomonadaceae</taxon>
        <taxon>Novosphingobium</taxon>
    </lineage>
</organism>
<dbReference type="EMBL" id="JALHAT010000003">
    <property type="protein sequence ID" value="MCJ1959898.1"/>
    <property type="molecule type" value="Genomic_DNA"/>
</dbReference>
<accession>A0ABT0A9N1</accession>